<reference evidence="2" key="1">
    <citation type="submission" date="2018-05" db="EMBL/GenBank/DDBJ databases">
        <authorList>
            <person name="Lanie J.A."/>
            <person name="Ng W.-L."/>
            <person name="Kazmierczak K.M."/>
            <person name="Andrzejewski T.M."/>
            <person name="Davidsen T.M."/>
            <person name="Wayne K.J."/>
            <person name="Tettelin H."/>
            <person name="Glass J.I."/>
            <person name="Rusch D."/>
            <person name="Podicherti R."/>
            <person name="Tsui H.-C.T."/>
            <person name="Winkler M.E."/>
        </authorList>
    </citation>
    <scope>NUCLEOTIDE SEQUENCE</scope>
</reference>
<keyword evidence="1" id="KW-0472">Membrane</keyword>
<feature type="non-terminal residue" evidence="2">
    <location>
        <position position="180"/>
    </location>
</feature>
<proteinExistence type="predicted"/>
<accession>A0A382KYH4</accession>
<evidence type="ECO:0000256" key="1">
    <source>
        <dbReference type="SAM" id="Phobius"/>
    </source>
</evidence>
<feature type="transmembrane region" description="Helical" evidence="1">
    <location>
        <begin position="12"/>
        <end position="37"/>
    </location>
</feature>
<protein>
    <submittedName>
        <fullName evidence="2">Uncharacterized protein</fullName>
    </submittedName>
</protein>
<dbReference type="AlphaFoldDB" id="A0A382KYH4"/>
<organism evidence="2">
    <name type="scientific">marine metagenome</name>
    <dbReference type="NCBI Taxonomy" id="408172"/>
    <lineage>
        <taxon>unclassified sequences</taxon>
        <taxon>metagenomes</taxon>
        <taxon>ecological metagenomes</taxon>
    </lineage>
</organism>
<dbReference type="EMBL" id="UINC01082706">
    <property type="protein sequence ID" value="SVC27721.1"/>
    <property type="molecule type" value="Genomic_DNA"/>
</dbReference>
<name>A0A382KYH4_9ZZZZ</name>
<gene>
    <name evidence="2" type="ORF">METZ01_LOCUS280575</name>
</gene>
<keyword evidence="1" id="KW-1133">Transmembrane helix</keyword>
<sequence length="180" mass="20162">MKYKRPPAAIKYFIVFYYCLFTAVIPLSAAVTVSVTYHPDDRIMEDYINNTYDMTITVTFTNADLATYNGEKAQLQMDYVVGGGDITQAPGWTDIYSQKTIDNGVVVWELSASEINTKLKEVAIQQSVDHYHLDFNIHYYVLPEGGLSGDIEIDNWGLAGPSDYLIFDFTAPAWSSDPTG</sequence>
<evidence type="ECO:0000313" key="2">
    <source>
        <dbReference type="EMBL" id="SVC27721.1"/>
    </source>
</evidence>
<keyword evidence="1" id="KW-0812">Transmembrane</keyword>